<dbReference type="EMBL" id="JAVRQU010000003">
    <property type="protein sequence ID" value="KAK5705102.1"/>
    <property type="molecule type" value="Genomic_DNA"/>
</dbReference>
<evidence type="ECO:0000313" key="2">
    <source>
        <dbReference type="Proteomes" id="UP001310594"/>
    </source>
</evidence>
<reference evidence="1" key="1">
    <citation type="submission" date="2023-08" db="EMBL/GenBank/DDBJ databases">
        <title>Black Yeasts Isolated from many extreme environments.</title>
        <authorList>
            <person name="Coleine C."/>
            <person name="Stajich J.E."/>
            <person name="Selbmann L."/>
        </authorList>
    </citation>
    <scope>NUCLEOTIDE SEQUENCE</scope>
    <source>
        <strain evidence="1">CCFEE 5810</strain>
    </source>
</reference>
<dbReference type="Proteomes" id="UP001310594">
    <property type="component" value="Unassembled WGS sequence"/>
</dbReference>
<organism evidence="1 2">
    <name type="scientific">Elasticomyces elasticus</name>
    <dbReference type="NCBI Taxonomy" id="574655"/>
    <lineage>
        <taxon>Eukaryota</taxon>
        <taxon>Fungi</taxon>
        <taxon>Dikarya</taxon>
        <taxon>Ascomycota</taxon>
        <taxon>Pezizomycotina</taxon>
        <taxon>Dothideomycetes</taxon>
        <taxon>Dothideomycetidae</taxon>
        <taxon>Mycosphaerellales</taxon>
        <taxon>Teratosphaeriaceae</taxon>
        <taxon>Elasticomyces</taxon>
    </lineage>
</organism>
<proteinExistence type="predicted"/>
<sequence>MTIGIGPSSTDEMPATSADIEPTFTHFFDLPPEVRDMVYLQWPKVAWVDISNAHPRVGCSDRMTDKSVNQPTASKVCRRMRSECLDVFYGRNKFLLDMRGWKHSDYPKKWTPLIIFERWISSIGDENAGRLRSLSFWSHNFAAHIKMSNEAPKVTLKFRTAPSKPELAEGSPSGYTFALAARRAEDALRSLLDRIVASRDGAPFLANDLNEICQFVERIQPYLCKRSNLGYQGVILPSSDVSEWPSVDAHLNKCDDCGYHRFTRGSD</sequence>
<protein>
    <submittedName>
        <fullName evidence="1">Uncharacterized protein</fullName>
    </submittedName>
</protein>
<comment type="caution">
    <text evidence="1">The sequence shown here is derived from an EMBL/GenBank/DDBJ whole genome shotgun (WGS) entry which is preliminary data.</text>
</comment>
<gene>
    <name evidence="1" type="ORF">LTR97_002217</name>
</gene>
<name>A0AAN8A4M2_9PEZI</name>
<dbReference type="AlphaFoldDB" id="A0AAN8A4M2"/>
<accession>A0AAN8A4M2</accession>
<evidence type="ECO:0000313" key="1">
    <source>
        <dbReference type="EMBL" id="KAK5705102.1"/>
    </source>
</evidence>